<sequence>MTTHPSRPTILVGASHGTDNTEGQAVIRELLRRVQAMRPGVPVVEAFVDVQQPSLVDVLAGLPADADVVVVPVLLTVGFHTQVDIAEAVAARPRTTVAAPLGPDSRLSQLLWERFLEAGGSVDDGVVIAIAGSTAAAAVPRFHELREQFNAIGGADALLGYGAALDPRVPAAVELARGGAGAGGGTETHRVSVASYLLTPGFFHDRVTEAGADVVAAPLGVDDRIAEIILERFDAAVLAAAAAAAVAVPV</sequence>
<evidence type="ECO:0000313" key="3">
    <source>
        <dbReference type="EMBL" id="MBB2957146.1"/>
    </source>
</evidence>
<protein>
    <submittedName>
        <fullName evidence="3">Sirohydrochlorin ferrochelatase</fullName>
    </submittedName>
</protein>
<dbReference type="InterPro" id="IPR050963">
    <property type="entry name" value="Sirohydro_Cobaltochel/CbiX"/>
</dbReference>
<gene>
    <name evidence="3" type="ORF">FHX72_001258</name>
</gene>
<dbReference type="GO" id="GO:0046872">
    <property type="term" value="F:metal ion binding"/>
    <property type="evidence" value="ECO:0007669"/>
    <property type="project" value="UniProtKB-KW"/>
</dbReference>
<dbReference type="PANTHER" id="PTHR33542">
    <property type="entry name" value="SIROHYDROCHLORIN FERROCHELATASE, CHLOROPLASTIC"/>
    <property type="match status" value="1"/>
</dbReference>
<reference evidence="3 4" key="1">
    <citation type="submission" date="2020-08" db="EMBL/GenBank/DDBJ databases">
        <title>Sequencing the genomes of 1000 actinobacteria strains.</title>
        <authorList>
            <person name="Klenk H.-P."/>
        </authorList>
    </citation>
    <scope>NUCLEOTIDE SEQUENCE [LARGE SCALE GENOMIC DNA]</scope>
    <source>
        <strain evidence="3 4">DSM 20419</strain>
    </source>
</reference>
<dbReference type="GO" id="GO:0016829">
    <property type="term" value="F:lyase activity"/>
    <property type="evidence" value="ECO:0007669"/>
    <property type="project" value="UniProtKB-KW"/>
</dbReference>
<keyword evidence="2" id="KW-0456">Lyase</keyword>
<dbReference type="Gene3D" id="3.40.50.1400">
    <property type="match status" value="2"/>
</dbReference>
<name>A0A7W4UMH8_9MICO</name>
<proteinExistence type="predicted"/>
<evidence type="ECO:0000256" key="2">
    <source>
        <dbReference type="ARBA" id="ARBA00023239"/>
    </source>
</evidence>
<organism evidence="3 4">
    <name type="scientific">Pseudoclavibacter helvolus</name>
    <dbReference type="NCBI Taxonomy" id="255205"/>
    <lineage>
        <taxon>Bacteria</taxon>
        <taxon>Bacillati</taxon>
        <taxon>Actinomycetota</taxon>
        <taxon>Actinomycetes</taxon>
        <taxon>Micrococcales</taxon>
        <taxon>Microbacteriaceae</taxon>
        <taxon>Pseudoclavibacter</taxon>
    </lineage>
</organism>
<dbReference type="RefSeq" id="WP_183623680.1">
    <property type="nucleotide sequence ID" value="NZ_JACHWJ010000001.1"/>
</dbReference>
<dbReference type="PANTHER" id="PTHR33542:SF5">
    <property type="entry name" value="FERROCHELATASE CHE1"/>
    <property type="match status" value="1"/>
</dbReference>
<accession>A0A7W4UMH8</accession>
<keyword evidence="1" id="KW-0479">Metal-binding</keyword>
<comment type="caution">
    <text evidence="3">The sequence shown here is derived from an EMBL/GenBank/DDBJ whole genome shotgun (WGS) entry which is preliminary data.</text>
</comment>
<dbReference type="Pfam" id="PF01903">
    <property type="entry name" value="CbiX"/>
    <property type="match status" value="1"/>
</dbReference>
<dbReference type="Proteomes" id="UP000545286">
    <property type="component" value="Unassembled WGS sequence"/>
</dbReference>
<evidence type="ECO:0000313" key="4">
    <source>
        <dbReference type="Proteomes" id="UP000545286"/>
    </source>
</evidence>
<dbReference type="InterPro" id="IPR002762">
    <property type="entry name" value="CbiX-like"/>
</dbReference>
<dbReference type="EMBL" id="JACHWJ010000001">
    <property type="protein sequence ID" value="MBB2957146.1"/>
    <property type="molecule type" value="Genomic_DNA"/>
</dbReference>
<dbReference type="AlphaFoldDB" id="A0A7W4UMH8"/>
<dbReference type="SUPFAM" id="SSF53800">
    <property type="entry name" value="Chelatase"/>
    <property type="match status" value="1"/>
</dbReference>
<keyword evidence="4" id="KW-1185">Reference proteome</keyword>
<evidence type="ECO:0000256" key="1">
    <source>
        <dbReference type="ARBA" id="ARBA00022723"/>
    </source>
</evidence>